<gene>
    <name evidence="4" type="ORF">E3J48_08205</name>
</gene>
<evidence type="ECO:0000256" key="2">
    <source>
        <dbReference type="ARBA" id="ARBA00022840"/>
    </source>
</evidence>
<dbReference type="Proteomes" id="UP000319130">
    <property type="component" value="Unassembled WGS sequence"/>
</dbReference>
<dbReference type="GO" id="GO:0051782">
    <property type="term" value="P:negative regulation of cell division"/>
    <property type="evidence" value="ECO:0007669"/>
    <property type="project" value="TreeGrafter"/>
</dbReference>
<reference evidence="4 5" key="1">
    <citation type="submission" date="2019-03" db="EMBL/GenBank/DDBJ databases">
        <title>Metabolic potential of uncultured bacteria and archaea associated with petroleum seepage in deep-sea sediments.</title>
        <authorList>
            <person name="Dong X."/>
            <person name="Hubert C."/>
        </authorList>
    </citation>
    <scope>NUCLEOTIDE SEQUENCE [LARGE SCALE GENOMIC DNA]</scope>
    <source>
        <strain evidence="4">E29_bin52</strain>
    </source>
</reference>
<dbReference type="Pfam" id="PF01656">
    <property type="entry name" value="CbiA"/>
    <property type="match status" value="1"/>
</dbReference>
<dbReference type="GO" id="GO:0005524">
    <property type="term" value="F:ATP binding"/>
    <property type="evidence" value="ECO:0007669"/>
    <property type="project" value="UniProtKB-KW"/>
</dbReference>
<dbReference type="InterPro" id="IPR014433">
    <property type="entry name" value="CooC"/>
</dbReference>
<dbReference type="InterPro" id="IPR002586">
    <property type="entry name" value="CobQ/CobB/MinD/ParA_Nub-bd_dom"/>
</dbReference>
<comment type="caution">
    <text evidence="4">The sequence shown here is derived from an EMBL/GenBank/DDBJ whole genome shotgun (WGS) entry which is preliminary data.</text>
</comment>
<dbReference type="InterPro" id="IPR027417">
    <property type="entry name" value="P-loop_NTPase"/>
</dbReference>
<keyword evidence="2" id="KW-0067">ATP-binding</keyword>
<dbReference type="GO" id="GO:0005829">
    <property type="term" value="C:cytosol"/>
    <property type="evidence" value="ECO:0007669"/>
    <property type="project" value="TreeGrafter"/>
</dbReference>
<evidence type="ECO:0000313" key="4">
    <source>
        <dbReference type="EMBL" id="TET59125.1"/>
    </source>
</evidence>
<dbReference type="Gene3D" id="3.40.50.300">
    <property type="entry name" value="P-loop containing nucleotide triphosphate hydrolases"/>
    <property type="match status" value="1"/>
</dbReference>
<protein>
    <submittedName>
        <fullName evidence="4">Carbon monoxide dehydrogenase</fullName>
    </submittedName>
</protein>
<keyword evidence="1" id="KW-0547">Nucleotide-binding</keyword>
<organism evidence="4 5">
    <name type="scientific">Aerophobetes bacterium</name>
    <dbReference type="NCBI Taxonomy" id="2030807"/>
    <lineage>
        <taxon>Bacteria</taxon>
        <taxon>Candidatus Aerophobota</taxon>
    </lineage>
</organism>
<name>A0A523VWH8_UNCAE</name>
<accession>A0A523VWH8</accession>
<dbReference type="InterPro" id="IPR050625">
    <property type="entry name" value="ParA/MinD_ATPase"/>
</dbReference>
<evidence type="ECO:0000256" key="1">
    <source>
        <dbReference type="ARBA" id="ARBA00022741"/>
    </source>
</evidence>
<feature type="domain" description="CobQ/CobB/MinD/ParA nucleotide binding" evidence="3">
    <location>
        <begin position="4"/>
        <end position="231"/>
    </location>
</feature>
<dbReference type="PIRSF" id="PIRSF005647">
    <property type="entry name" value="CooC"/>
    <property type="match status" value="1"/>
</dbReference>
<dbReference type="FunFam" id="3.40.50.300:FF:001573">
    <property type="entry name" value="Carbon monoxide dehydrogenase accessory protein CooC"/>
    <property type="match status" value="1"/>
</dbReference>
<dbReference type="GO" id="GO:0016887">
    <property type="term" value="F:ATP hydrolysis activity"/>
    <property type="evidence" value="ECO:0007669"/>
    <property type="project" value="TreeGrafter"/>
</dbReference>
<dbReference type="PANTHER" id="PTHR43384">
    <property type="entry name" value="SEPTUM SITE-DETERMINING PROTEIN MIND HOMOLOG, CHLOROPLASTIC-RELATED"/>
    <property type="match status" value="1"/>
</dbReference>
<dbReference type="SUPFAM" id="SSF52540">
    <property type="entry name" value="P-loop containing nucleoside triphosphate hydrolases"/>
    <property type="match status" value="1"/>
</dbReference>
<sequence>MKIAVTGKGGTGKTTLAAGLAREFSREGKKVFAIDADPDANLALTLGFPGPSRIKPLIELKELIEERTHTKVGSLNPYFKLNPRVDDIPEKYFTHHHGIGLAVMGTVRGGGLGCTCPENAFLKALLAHLIIERDEVVILDMEAGIEHLGRATAKGVNQMIVVVEPGYRSIQTARRIRDLAGDIDLKNLAIVGNKIRDSSDRKFMTETLAEFGFLGFISYNEKIVEADLKGVSPFETDKKISNEIKRIVEKIKEESKSA</sequence>
<proteinExistence type="predicted"/>
<dbReference type="PANTHER" id="PTHR43384:SF6">
    <property type="entry name" value="SEPTUM SITE-DETERMINING PROTEIN MIND HOMOLOG, CHLOROPLASTIC"/>
    <property type="match status" value="1"/>
</dbReference>
<dbReference type="EMBL" id="SOIZ01000377">
    <property type="protein sequence ID" value="TET59125.1"/>
    <property type="molecule type" value="Genomic_DNA"/>
</dbReference>
<dbReference type="GO" id="GO:0009898">
    <property type="term" value="C:cytoplasmic side of plasma membrane"/>
    <property type="evidence" value="ECO:0007669"/>
    <property type="project" value="TreeGrafter"/>
</dbReference>
<evidence type="ECO:0000313" key="5">
    <source>
        <dbReference type="Proteomes" id="UP000319130"/>
    </source>
</evidence>
<evidence type="ECO:0000259" key="3">
    <source>
        <dbReference type="Pfam" id="PF01656"/>
    </source>
</evidence>
<dbReference type="AlphaFoldDB" id="A0A523VWH8"/>